<evidence type="ECO:0000313" key="1">
    <source>
        <dbReference type="EMBL" id="MBD2503360.1"/>
    </source>
</evidence>
<reference evidence="1 2" key="1">
    <citation type="journal article" date="2020" name="ISME J.">
        <title>Comparative genomics reveals insights into cyanobacterial evolution and habitat adaptation.</title>
        <authorList>
            <person name="Chen M.Y."/>
            <person name="Teng W.K."/>
            <person name="Zhao L."/>
            <person name="Hu C.X."/>
            <person name="Zhou Y.K."/>
            <person name="Han B.P."/>
            <person name="Song L.R."/>
            <person name="Shu W.S."/>
        </authorList>
    </citation>
    <scope>NUCLEOTIDE SEQUENCE [LARGE SCALE GENOMIC DNA]</scope>
    <source>
        <strain evidence="1 2">FACHB-119</strain>
    </source>
</reference>
<keyword evidence="2" id="KW-1185">Reference proteome</keyword>
<protein>
    <recommendedName>
        <fullName evidence="3">Transposase</fullName>
    </recommendedName>
</protein>
<evidence type="ECO:0008006" key="3">
    <source>
        <dbReference type="Google" id="ProtNLM"/>
    </source>
</evidence>
<organism evidence="1 2">
    <name type="scientific">Anabaena azotica FACHB-119</name>
    <dbReference type="NCBI Taxonomy" id="947527"/>
    <lineage>
        <taxon>Bacteria</taxon>
        <taxon>Bacillati</taxon>
        <taxon>Cyanobacteriota</taxon>
        <taxon>Cyanophyceae</taxon>
        <taxon>Nostocales</taxon>
        <taxon>Nostocaceae</taxon>
        <taxon>Anabaena</taxon>
        <taxon>Anabaena azotica</taxon>
    </lineage>
</organism>
<sequence>MYHLAIALQYARTVKTVKQIFGTVKKKSSSGFSAVIFEWKELVQDTIQCLR</sequence>
<name>A0ABR8DAK2_9NOST</name>
<evidence type="ECO:0000313" key="2">
    <source>
        <dbReference type="Proteomes" id="UP000661112"/>
    </source>
</evidence>
<gene>
    <name evidence="1" type="ORF">H6G83_22615</name>
</gene>
<dbReference type="EMBL" id="JACJSG010000034">
    <property type="protein sequence ID" value="MBD2503360.1"/>
    <property type="molecule type" value="Genomic_DNA"/>
</dbReference>
<dbReference type="Proteomes" id="UP000661112">
    <property type="component" value="Unassembled WGS sequence"/>
</dbReference>
<comment type="caution">
    <text evidence="1">The sequence shown here is derived from an EMBL/GenBank/DDBJ whole genome shotgun (WGS) entry which is preliminary data.</text>
</comment>
<proteinExistence type="predicted"/>
<accession>A0ABR8DAK2</accession>